<feature type="non-terminal residue" evidence="1">
    <location>
        <position position="1"/>
    </location>
</feature>
<organism evidence="1 2">
    <name type="scientific">Dentiscutata heterogama</name>
    <dbReference type="NCBI Taxonomy" id="1316150"/>
    <lineage>
        <taxon>Eukaryota</taxon>
        <taxon>Fungi</taxon>
        <taxon>Fungi incertae sedis</taxon>
        <taxon>Mucoromycota</taxon>
        <taxon>Glomeromycotina</taxon>
        <taxon>Glomeromycetes</taxon>
        <taxon>Diversisporales</taxon>
        <taxon>Gigasporaceae</taxon>
        <taxon>Dentiscutata</taxon>
    </lineage>
</organism>
<keyword evidence="2" id="KW-1185">Reference proteome</keyword>
<dbReference type="Proteomes" id="UP000789702">
    <property type="component" value="Unassembled WGS sequence"/>
</dbReference>
<evidence type="ECO:0000313" key="1">
    <source>
        <dbReference type="EMBL" id="CAG8763284.1"/>
    </source>
</evidence>
<accession>A0ACA9QU18</accession>
<sequence>DLWQSINKEFEFFMKELNTSRPIFTVGNNETEINSWLDEYVIAMNIIHAFIDEFTKYIEAFLMGKYSLDKLIKEDDSIKP</sequence>
<name>A0ACA9QU18_9GLOM</name>
<reference evidence="1" key="1">
    <citation type="submission" date="2021-06" db="EMBL/GenBank/DDBJ databases">
        <authorList>
            <person name="Kallberg Y."/>
            <person name="Tangrot J."/>
            <person name="Rosling A."/>
        </authorList>
    </citation>
    <scope>NUCLEOTIDE SEQUENCE</scope>
    <source>
        <strain evidence="1">IL203A</strain>
    </source>
</reference>
<proteinExistence type="predicted"/>
<evidence type="ECO:0000313" key="2">
    <source>
        <dbReference type="Proteomes" id="UP000789702"/>
    </source>
</evidence>
<gene>
    <name evidence="1" type="ORF">DHETER_LOCUS15401</name>
</gene>
<protein>
    <submittedName>
        <fullName evidence="1">1007_t:CDS:1</fullName>
    </submittedName>
</protein>
<comment type="caution">
    <text evidence="1">The sequence shown here is derived from an EMBL/GenBank/DDBJ whole genome shotgun (WGS) entry which is preliminary data.</text>
</comment>
<dbReference type="EMBL" id="CAJVPU010052457">
    <property type="protein sequence ID" value="CAG8763284.1"/>
    <property type="molecule type" value="Genomic_DNA"/>
</dbReference>